<feature type="transmembrane region" description="Helical" evidence="7">
    <location>
        <begin position="84"/>
        <end position="108"/>
    </location>
</feature>
<reference evidence="9" key="1">
    <citation type="journal article" date="2019" name="Int. J. Syst. Evol. Microbiol.">
        <title>The Global Catalogue of Microorganisms (GCM) 10K type strain sequencing project: providing services to taxonomists for standard genome sequencing and annotation.</title>
        <authorList>
            <consortium name="The Broad Institute Genomics Platform"/>
            <consortium name="The Broad Institute Genome Sequencing Center for Infectious Disease"/>
            <person name="Wu L."/>
            <person name="Ma J."/>
        </authorList>
    </citation>
    <scope>NUCLEOTIDE SEQUENCE [LARGE SCALE GENOMIC DNA]</scope>
    <source>
        <strain evidence="9">NBRC 101365</strain>
    </source>
</reference>
<feature type="transmembrane region" description="Helical" evidence="7">
    <location>
        <begin position="293"/>
        <end position="312"/>
    </location>
</feature>
<keyword evidence="3" id="KW-1003">Cell membrane</keyword>
<dbReference type="Proteomes" id="UP001156882">
    <property type="component" value="Unassembled WGS sequence"/>
</dbReference>
<dbReference type="Pfam" id="PF13440">
    <property type="entry name" value="Polysacc_synt_3"/>
    <property type="match status" value="1"/>
</dbReference>
<evidence type="ECO:0000313" key="9">
    <source>
        <dbReference type="Proteomes" id="UP001156882"/>
    </source>
</evidence>
<dbReference type="RefSeq" id="WP_284313174.1">
    <property type="nucleotide sequence ID" value="NZ_BSPC01000026.1"/>
</dbReference>
<dbReference type="EMBL" id="BSPC01000026">
    <property type="protein sequence ID" value="GLS20086.1"/>
    <property type="molecule type" value="Genomic_DNA"/>
</dbReference>
<comment type="caution">
    <text evidence="8">The sequence shown here is derived from an EMBL/GenBank/DDBJ whole genome shotgun (WGS) entry which is preliminary data.</text>
</comment>
<feature type="transmembrane region" description="Helical" evidence="7">
    <location>
        <begin position="324"/>
        <end position="343"/>
    </location>
</feature>
<gene>
    <name evidence="8" type="ORF">GCM10007874_31030</name>
</gene>
<feature type="transmembrane region" description="Helical" evidence="7">
    <location>
        <begin position="154"/>
        <end position="171"/>
    </location>
</feature>
<feature type="transmembrane region" description="Helical" evidence="7">
    <location>
        <begin position="445"/>
        <end position="469"/>
    </location>
</feature>
<proteinExistence type="inferred from homology"/>
<feature type="transmembrane region" description="Helical" evidence="7">
    <location>
        <begin position="20"/>
        <end position="42"/>
    </location>
</feature>
<keyword evidence="5 7" id="KW-1133">Transmembrane helix</keyword>
<evidence type="ECO:0000256" key="1">
    <source>
        <dbReference type="ARBA" id="ARBA00004651"/>
    </source>
</evidence>
<evidence type="ECO:0000256" key="7">
    <source>
        <dbReference type="SAM" id="Phobius"/>
    </source>
</evidence>
<feature type="transmembrane region" description="Helical" evidence="7">
    <location>
        <begin position="177"/>
        <end position="196"/>
    </location>
</feature>
<comment type="similarity">
    <text evidence="2">Belongs to the polysaccharide synthase family.</text>
</comment>
<evidence type="ECO:0000256" key="5">
    <source>
        <dbReference type="ARBA" id="ARBA00022989"/>
    </source>
</evidence>
<feature type="transmembrane region" description="Helical" evidence="7">
    <location>
        <begin position="414"/>
        <end position="433"/>
    </location>
</feature>
<feature type="transmembrane region" description="Helical" evidence="7">
    <location>
        <begin position="364"/>
        <end position="394"/>
    </location>
</feature>
<sequence>MAAENNGLSRKTAKAGIWTIGAKVIAKGVDFVALLFLARFLSPTDFGVVAMAMTVVYVVEAVFELPLAAALVRIPDPTERMYDTALTLSTLRGFLVGLLLVVCAWPLSRVYDEARLIPLVLVLALAPIQRGLISPKMTVFARQMDFRRQAGLDVMSKCIAAAAAILVAALTHSYWSIALATILTPSVLMVGSYWLAPIQVRFTLKDWPMFSDMVSWNLVSQLVTAVNFQSGRLVLPRFIGPHPFGNYAMASDLSNVPFQIIATPLGSPLNVAFVAAHQHGTLKETYLKATGGIFILLAPVFCVAAFLAEPLIRLFLGAKWIESAPILAGLAWVCFIDMLPLPMPPLAVALNQTRRIAIRNVKQALFFFPATVIGAWAWGVPGAIGAAIVNAIFVTFLSMQDVRAMTSATLREQVVSLAGPCAAVAVCTPILIYGNMLMSGQQNILLLAAYLAVTGALYMGVYFAIIYGLGVVFKEQDNAENLVRQFVHIGLVRLGLRRPVRP</sequence>
<feature type="transmembrane region" description="Helical" evidence="7">
    <location>
        <begin position="48"/>
        <end position="72"/>
    </location>
</feature>
<organism evidence="8 9">
    <name type="scientific">Labrys miyagiensis</name>
    <dbReference type="NCBI Taxonomy" id="346912"/>
    <lineage>
        <taxon>Bacteria</taxon>
        <taxon>Pseudomonadati</taxon>
        <taxon>Pseudomonadota</taxon>
        <taxon>Alphaproteobacteria</taxon>
        <taxon>Hyphomicrobiales</taxon>
        <taxon>Xanthobacteraceae</taxon>
        <taxon>Labrys</taxon>
    </lineage>
</organism>
<name>A0ABQ6CIL5_9HYPH</name>
<evidence type="ECO:0000256" key="3">
    <source>
        <dbReference type="ARBA" id="ARBA00022475"/>
    </source>
</evidence>
<evidence type="ECO:0000313" key="8">
    <source>
        <dbReference type="EMBL" id="GLS20086.1"/>
    </source>
</evidence>
<accession>A0ABQ6CIL5</accession>
<keyword evidence="6 7" id="KW-0472">Membrane</keyword>
<feature type="transmembrane region" description="Helical" evidence="7">
    <location>
        <begin position="114"/>
        <end position="133"/>
    </location>
</feature>
<evidence type="ECO:0000256" key="2">
    <source>
        <dbReference type="ARBA" id="ARBA00007430"/>
    </source>
</evidence>
<protein>
    <submittedName>
        <fullName evidence="8">Lipopolysaccharide biosynthesis protein</fullName>
    </submittedName>
</protein>
<evidence type="ECO:0000256" key="4">
    <source>
        <dbReference type="ARBA" id="ARBA00022692"/>
    </source>
</evidence>
<dbReference type="PANTHER" id="PTHR30250">
    <property type="entry name" value="PST FAMILY PREDICTED COLANIC ACID TRANSPORTER"/>
    <property type="match status" value="1"/>
</dbReference>
<dbReference type="PANTHER" id="PTHR30250:SF10">
    <property type="entry name" value="LIPOPOLYSACCHARIDE BIOSYNTHESIS PROTEIN WZXC"/>
    <property type="match status" value="1"/>
</dbReference>
<keyword evidence="9" id="KW-1185">Reference proteome</keyword>
<keyword evidence="4 7" id="KW-0812">Transmembrane</keyword>
<comment type="subcellular location">
    <subcellularLocation>
        <location evidence="1">Cell membrane</location>
        <topology evidence="1">Multi-pass membrane protein</topology>
    </subcellularLocation>
</comment>
<dbReference type="InterPro" id="IPR050833">
    <property type="entry name" value="Poly_Biosynth_Transport"/>
</dbReference>
<evidence type="ECO:0000256" key="6">
    <source>
        <dbReference type="ARBA" id="ARBA00023136"/>
    </source>
</evidence>